<feature type="domain" description="N-acetyltransferase" evidence="1">
    <location>
        <begin position="1"/>
        <end position="157"/>
    </location>
</feature>
<evidence type="ECO:0000259" key="1">
    <source>
        <dbReference type="PROSITE" id="PS51186"/>
    </source>
</evidence>
<gene>
    <name evidence="2" type="ORF">B7R21_05870</name>
</gene>
<organism evidence="2 3">
    <name type="scientific">Subtercola boreus</name>
    <dbReference type="NCBI Taxonomy" id="120213"/>
    <lineage>
        <taxon>Bacteria</taxon>
        <taxon>Bacillati</taxon>
        <taxon>Actinomycetota</taxon>
        <taxon>Actinomycetes</taxon>
        <taxon>Micrococcales</taxon>
        <taxon>Microbacteriaceae</taxon>
        <taxon>Subtercola</taxon>
    </lineage>
</organism>
<dbReference type="InterPro" id="IPR016181">
    <property type="entry name" value="Acyl_CoA_acyltransferase"/>
</dbReference>
<dbReference type="Proteomes" id="UP000256709">
    <property type="component" value="Unassembled WGS sequence"/>
</dbReference>
<dbReference type="InterPro" id="IPR016890">
    <property type="entry name" value="UCP028520"/>
</dbReference>
<dbReference type="AlphaFoldDB" id="A0A3E0VYY1"/>
<reference evidence="2 3" key="1">
    <citation type="submission" date="2017-04" db="EMBL/GenBank/DDBJ databases">
        <title>Comparative genome analysis of Subtercola boreus.</title>
        <authorList>
            <person name="Cho Y.-J."/>
            <person name="Cho A."/>
            <person name="Kim O.-S."/>
            <person name="Lee J.-I."/>
        </authorList>
    </citation>
    <scope>NUCLEOTIDE SEQUENCE [LARGE SCALE GENOMIC DNA]</scope>
    <source>
        <strain evidence="2 3">P27444</strain>
    </source>
</reference>
<dbReference type="InterPro" id="IPR000182">
    <property type="entry name" value="GNAT_dom"/>
</dbReference>
<dbReference type="SUPFAM" id="SSF55729">
    <property type="entry name" value="Acyl-CoA N-acyltransferases (Nat)"/>
    <property type="match status" value="1"/>
</dbReference>
<accession>A0A3E0VYY1</accession>
<sequence length="159" mass="17023">MRTDDLPALLAMNNDAVPAVNHLDEEGLGKLVALSHRAVAVVHEGDPATPVGFALAMLPGAAYASENYRWFEARSGSFLYVDRIVVGGRARGQGLGRVLYDDLFAVARAARCAEMFCEVNLEPPNPGSLVFHSRLGFEQLDTQQTKGGSVVVSLLGRAV</sequence>
<protein>
    <recommendedName>
        <fullName evidence="1">N-acetyltransferase domain-containing protein</fullName>
    </recommendedName>
</protein>
<dbReference type="Pfam" id="PF00583">
    <property type="entry name" value="Acetyltransf_1"/>
    <property type="match status" value="1"/>
</dbReference>
<dbReference type="PROSITE" id="PS51186">
    <property type="entry name" value="GNAT"/>
    <property type="match status" value="1"/>
</dbReference>
<name>A0A3E0VYY1_9MICO</name>
<dbReference type="GO" id="GO:0016747">
    <property type="term" value="F:acyltransferase activity, transferring groups other than amino-acyl groups"/>
    <property type="evidence" value="ECO:0007669"/>
    <property type="project" value="InterPro"/>
</dbReference>
<proteinExistence type="predicted"/>
<comment type="caution">
    <text evidence="2">The sequence shown here is derived from an EMBL/GenBank/DDBJ whole genome shotgun (WGS) entry which is preliminary data.</text>
</comment>
<dbReference type="Gene3D" id="3.40.630.30">
    <property type="match status" value="1"/>
</dbReference>
<evidence type="ECO:0000313" key="2">
    <source>
        <dbReference type="EMBL" id="RFA14950.1"/>
    </source>
</evidence>
<evidence type="ECO:0000313" key="3">
    <source>
        <dbReference type="Proteomes" id="UP000256709"/>
    </source>
</evidence>
<dbReference type="EMBL" id="NBXA01000011">
    <property type="protein sequence ID" value="RFA14950.1"/>
    <property type="molecule type" value="Genomic_DNA"/>
</dbReference>
<dbReference type="PIRSF" id="PIRSF028520">
    <property type="entry name" value="UCP028520"/>
    <property type="match status" value="1"/>
</dbReference>